<reference evidence="2" key="1">
    <citation type="submission" date="2021-01" db="EMBL/GenBank/DDBJ databases">
        <authorList>
            <person name="Zahm M."/>
            <person name="Roques C."/>
            <person name="Cabau C."/>
            <person name="Klopp C."/>
            <person name="Donnadieu C."/>
            <person name="Jouanno E."/>
            <person name="Lampietro C."/>
            <person name="Louis A."/>
            <person name="Herpin A."/>
            <person name="Echchiki A."/>
            <person name="Berthelot C."/>
            <person name="Parey E."/>
            <person name="Roest-Crollius H."/>
            <person name="Braasch I."/>
            <person name="Postlethwait J."/>
            <person name="Bobe J."/>
            <person name="Montfort J."/>
            <person name="Bouchez O."/>
            <person name="Begum T."/>
            <person name="Mejri S."/>
            <person name="Adams A."/>
            <person name="Chen W.-J."/>
            <person name="Guiguen Y."/>
        </authorList>
    </citation>
    <scope>NUCLEOTIDE SEQUENCE</scope>
    <source>
        <strain evidence="2">YG-15Mar2019-1</strain>
        <tissue evidence="2">Brain</tissue>
    </source>
</reference>
<evidence type="ECO:0000256" key="1">
    <source>
        <dbReference type="SAM" id="MobiDB-lite"/>
    </source>
</evidence>
<accession>A0A9D3PY89</accession>
<organism evidence="2 3">
    <name type="scientific">Megalops atlanticus</name>
    <name type="common">Tarpon</name>
    <name type="synonym">Clupea gigantea</name>
    <dbReference type="NCBI Taxonomy" id="7932"/>
    <lineage>
        <taxon>Eukaryota</taxon>
        <taxon>Metazoa</taxon>
        <taxon>Chordata</taxon>
        <taxon>Craniata</taxon>
        <taxon>Vertebrata</taxon>
        <taxon>Euteleostomi</taxon>
        <taxon>Actinopterygii</taxon>
        <taxon>Neopterygii</taxon>
        <taxon>Teleostei</taxon>
        <taxon>Elopiformes</taxon>
        <taxon>Megalopidae</taxon>
        <taxon>Megalops</taxon>
    </lineage>
</organism>
<comment type="caution">
    <text evidence="2">The sequence shown here is derived from an EMBL/GenBank/DDBJ whole genome shotgun (WGS) entry which is preliminary data.</text>
</comment>
<sequence>MRYVLGMWNVYDMPQHQVSSPPRARVGVGVVSEARVTADGVCWAIEAERMQSGVGRGWICDAFLGGSSPGSEEPQGAAKASGYSKGRQHCVCVSAEGGGGGEGGCSGKTHVRQTAFTVTYATACRRSRRE</sequence>
<keyword evidence="3" id="KW-1185">Reference proteome</keyword>
<evidence type="ECO:0000313" key="3">
    <source>
        <dbReference type="Proteomes" id="UP001046870"/>
    </source>
</evidence>
<protein>
    <submittedName>
        <fullName evidence="2">Uncharacterized protein</fullName>
    </submittedName>
</protein>
<evidence type="ECO:0000313" key="2">
    <source>
        <dbReference type="EMBL" id="KAG7468393.1"/>
    </source>
</evidence>
<dbReference type="AlphaFoldDB" id="A0A9D3PY89"/>
<dbReference type="EMBL" id="JAFDVH010000011">
    <property type="protein sequence ID" value="KAG7468393.1"/>
    <property type="molecule type" value="Genomic_DNA"/>
</dbReference>
<name>A0A9D3PY89_MEGAT</name>
<proteinExistence type="predicted"/>
<dbReference type="Proteomes" id="UP001046870">
    <property type="component" value="Chromosome 11"/>
</dbReference>
<gene>
    <name evidence="2" type="ORF">MATL_G00142470</name>
</gene>
<feature type="region of interest" description="Disordered" evidence="1">
    <location>
        <begin position="67"/>
        <end position="86"/>
    </location>
</feature>